<sequence>MQAVQREIAQALKVQPPFADRAALDAEVTRRVAFIKQCLNNARLKTLVLGISGGVDSLTAALLAQRAINELRSETGDEQYRFIAVRLPYHVQQDEHDAQACLEVIKPDELHTVNIAPAVQALTKEVQALENGQPAMVDFVVGNTKARMRMVAQYTIAGARQGLVIGTDHAAEAVMGFFTKFGDGSCDLAPLSGLVKNQVRAIARSFGAPESLVEKVPTADLEDLAPGKPDEASHGVTYAQIDAFLHGEPVSQEAFDIISGTYRKTQHKREMPFAP</sequence>
<dbReference type="OrthoDB" id="3266517at2"/>
<dbReference type="NCBIfam" id="TIGR00552">
    <property type="entry name" value="nadE"/>
    <property type="match status" value="1"/>
</dbReference>
<proteinExistence type="inferred from homology"/>
<evidence type="ECO:0000256" key="1">
    <source>
        <dbReference type="ARBA" id="ARBA00005859"/>
    </source>
</evidence>
<dbReference type="InterPro" id="IPR022926">
    <property type="entry name" value="NH(3)-dep_NAD(+)_synth"/>
</dbReference>
<comment type="similarity">
    <text evidence="1 8 9">Belongs to the NAD synthetase family.</text>
</comment>
<feature type="binding site" evidence="8">
    <location>
        <position position="218"/>
    </location>
    <ligand>
        <name>ATP</name>
        <dbReference type="ChEBI" id="CHEBI:30616"/>
    </ligand>
</feature>
<dbReference type="PANTHER" id="PTHR23090">
    <property type="entry name" value="NH 3 /GLUTAMINE-DEPENDENT NAD + SYNTHETASE"/>
    <property type="match status" value="1"/>
</dbReference>
<dbReference type="GO" id="GO:0003952">
    <property type="term" value="F:NAD+ synthase (glutamine-hydrolyzing) activity"/>
    <property type="evidence" value="ECO:0007669"/>
    <property type="project" value="InterPro"/>
</dbReference>
<dbReference type="GO" id="GO:0009435">
    <property type="term" value="P:NAD+ biosynthetic process"/>
    <property type="evidence" value="ECO:0007669"/>
    <property type="project" value="UniProtKB-UniRule"/>
</dbReference>
<evidence type="ECO:0000256" key="3">
    <source>
        <dbReference type="ARBA" id="ARBA00022723"/>
    </source>
</evidence>
<dbReference type="Gene3D" id="3.40.50.620">
    <property type="entry name" value="HUPs"/>
    <property type="match status" value="1"/>
</dbReference>
<organism evidence="12 13">
    <name type="scientific">Pseudomonas alkylphenolica</name>
    <dbReference type="NCBI Taxonomy" id="237609"/>
    <lineage>
        <taxon>Bacteria</taxon>
        <taxon>Pseudomonadati</taxon>
        <taxon>Pseudomonadota</taxon>
        <taxon>Gammaproteobacteria</taxon>
        <taxon>Pseudomonadales</taxon>
        <taxon>Pseudomonadaceae</taxon>
        <taxon>Pseudomonas</taxon>
    </lineage>
</organism>
<dbReference type="HAMAP" id="MF_00193">
    <property type="entry name" value="NadE_ammonia_dep"/>
    <property type="match status" value="1"/>
</dbReference>
<dbReference type="GO" id="GO:0008795">
    <property type="term" value="F:NAD+ synthase activity"/>
    <property type="evidence" value="ECO:0007669"/>
    <property type="project" value="UniProtKB-UniRule"/>
</dbReference>
<dbReference type="HOGENOM" id="CLU_059327_3_0_6"/>
<keyword evidence="5 8" id="KW-0067">ATP-binding</keyword>
<keyword evidence="7 8" id="KW-0520">NAD</keyword>
<feature type="binding site" description="in other chain" evidence="8">
    <location>
        <position position="180"/>
    </location>
    <ligand>
        <name>deamido-NAD(+)</name>
        <dbReference type="ChEBI" id="CHEBI:58437"/>
        <note>ligand shared between two neighboring subunits</note>
    </ligand>
</feature>
<dbReference type="AlphaFoldDB" id="A0A077FF86"/>
<evidence type="ECO:0000256" key="7">
    <source>
        <dbReference type="ARBA" id="ARBA00023027"/>
    </source>
</evidence>
<dbReference type="InterPro" id="IPR003694">
    <property type="entry name" value="NAD_synthase"/>
</dbReference>
<evidence type="ECO:0000313" key="13">
    <source>
        <dbReference type="Proteomes" id="UP000028931"/>
    </source>
</evidence>
<feature type="binding site" description="in other chain" evidence="8">
    <location>
        <begin position="267"/>
        <end position="268"/>
    </location>
    <ligand>
        <name>deamido-NAD(+)</name>
        <dbReference type="ChEBI" id="CHEBI:58437"/>
        <note>ligand shared between two neighboring subunits</note>
    </ligand>
</feature>
<feature type="binding site" evidence="8">
    <location>
        <position position="56"/>
    </location>
    <ligand>
        <name>Mg(2+)</name>
        <dbReference type="ChEBI" id="CHEBI:18420"/>
    </ligand>
</feature>
<dbReference type="PANTHER" id="PTHR23090:SF7">
    <property type="entry name" value="NH(3)-DEPENDENT NAD(+) SYNTHETASE"/>
    <property type="match status" value="1"/>
</dbReference>
<comment type="function">
    <text evidence="8">Catalyzes the ATP-dependent amidation of deamido-NAD to form NAD. Uses ammonia as a nitrogen source.</text>
</comment>
<dbReference type="EMBL" id="CP009048">
    <property type="protein sequence ID" value="AIL63913.1"/>
    <property type="molecule type" value="Genomic_DNA"/>
</dbReference>
<evidence type="ECO:0000256" key="9">
    <source>
        <dbReference type="RuleBase" id="RU003811"/>
    </source>
</evidence>
<dbReference type="InterPro" id="IPR022310">
    <property type="entry name" value="NAD/GMP_synthase"/>
</dbReference>
<evidence type="ECO:0000256" key="6">
    <source>
        <dbReference type="ARBA" id="ARBA00022842"/>
    </source>
</evidence>
<keyword evidence="3 8" id="KW-0479">Metal-binding</keyword>
<dbReference type="GO" id="GO:0005524">
    <property type="term" value="F:ATP binding"/>
    <property type="evidence" value="ECO:0007669"/>
    <property type="project" value="UniProtKB-UniRule"/>
</dbReference>
<comment type="catalytic activity">
    <reaction evidence="8 10">
        <text>deamido-NAD(+) + NH4(+) + ATP = AMP + diphosphate + NAD(+) + H(+)</text>
        <dbReference type="Rhea" id="RHEA:21188"/>
        <dbReference type="ChEBI" id="CHEBI:15378"/>
        <dbReference type="ChEBI" id="CHEBI:28938"/>
        <dbReference type="ChEBI" id="CHEBI:30616"/>
        <dbReference type="ChEBI" id="CHEBI:33019"/>
        <dbReference type="ChEBI" id="CHEBI:57540"/>
        <dbReference type="ChEBI" id="CHEBI:58437"/>
        <dbReference type="ChEBI" id="CHEBI:456215"/>
        <dbReference type="EC" id="6.3.1.5"/>
    </reaction>
</comment>
<accession>A0A077FF86</accession>
<dbReference type="GO" id="GO:0004359">
    <property type="term" value="F:glutaminase activity"/>
    <property type="evidence" value="ECO:0007669"/>
    <property type="project" value="InterPro"/>
</dbReference>
<evidence type="ECO:0000256" key="8">
    <source>
        <dbReference type="HAMAP-Rule" id="MF_00193"/>
    </source>
</evidence>
<dbReference type="Pfam" id="PF02540">
    <property type="entry name" value="NAD_synthase"/>
    <property type="match status" value="1"/>
</dbReference>
<evidence type="ECO:0000256" key="2">
    <source>
        <dbReference type="ARBA" id="ARBA00022598"/>
    </source>
</evidence>
<dbReference type="EC" id="6.3.1.5" evidence="8 10"/>
<feature type="binding site" evidence="8">
    <location>
        <position position="172"/>
    </location>
    <ligand>
        <name>Mg(2+)</name>
        <dbReference type="ChEBI" id="CHEBI:18420"/>
    </ligand>
</feature>
<keyword evidence="4 8" id="KW-0547">Nucleotide-binding</keyword>
<evidence type="ECO:0000256" key="4">
    <source>
        <dbReference type="ARBA" id="ARBA00022741"/>
    </source>
</evidence>
<name>A0A077FF86_9PSED</name>
<dbReference type="KEGG" id="palk:PSAKL28_47730"/>
<keyword evidence="6 8" id="KW-0460">Magnesium</keyword>
<dbReference type="UniPathway" id="UPA00253">
    <property type="reaction ID" value="UER00333"/>
</dbReference>
<evidence type="ECO:0000313" key="12">
    <source>
        <dbReference type="EMBL" id="AIL63913.1"/>
    </source>
</evidence>
<dbReference type="eggNOG" id="COG0171">
    <property type="taxonomic scope" value="Bacteria"/>
</dbReference>
<protein>
    <recommendedName>
        <fullName evidence="8 10">NH(3)-dependent NAD(+) synthetase</fullName>
        <ecNumber evidence="8 10">6.3.1.5</ecNumber>
    </recommendedName>
</protein>
<keyword evidence="2 8" id="KW-0436">Ligase</keyword>
<dbReference type="Proteomes" id="UP000028931">
    <property type="component" value="Chromosome"/>
</dbReference>
<reference evidence="12 13" key="1">
    <citation type="submission" date="2014-07" db="EMBL/GenBank/DDBJ databases">
        <authorList>
            <person name="Lee K."/>
            <person name="Lim J.Y."/>
            <person name="Hwang I."/>
        </authorList>
    </citation>
    <scope>NUCLEOTIDE SEQUENCE [LARGE SCALE GENOMIC DNA]</scope>
    <source>
        <strain evidence="12 13">KL28</strain>
    </source>
</reference>
<comment type="subunit">
    <text evidence="8">Homodimer.</text>
</comment>
<feature type="domain" description="NAD/GMP synthase" evidence="11">
    <location>
        <begin position="28"/>
        <end position="272"/>
    </location>
</feature>
<feature type="binding site" evidence="8">
    <location>
        <position position="187"/>
    </location>
    <ligand>
        <name>deamido-NAD(+)</name>
        <dbReference type="ChEBI" id="CHEBI:58437"/>
        <note>ligand shared between two neighboring subunits</note>
    </ligand>
</feature>
<dbReference type="InterPro" id="IPR014729">
    <property type="entry name" value="Rossmann-like_a/b/a_fold"/>
</dbReference>
<feature type="binding site" evidence="8">
    <location>
        <begin position="50"/>
        <end position="57"/>
    </location>
    <ligand>
        <name>ATP</name>
        <dbReference type="ChEBI" id="CHEBI:30616"/>
    </ligand>
</feature>
<dbReference type="SUPFAM" id="SSF52402">
    <property type="entry name" value="Adenine nucleotide alpha hydrolases-like"/>
    <property type="match status" value="1"/>
</dbReference>
<dbReference type="NCBIfam" id="NF001979">
    <property type="entry name" value="PRK00768.1"/>
    <property type="match status" value="1"/>
</dbReference>
<feature type="binding site" evidence="8">
    <location>
        <position position="167"/>
    </location>
    <ligand>
        <name>ATP</name>
        <dbReference type="ChEBI" id="CHEBI:30616"/>
    </ligand>
</feature>
<dbReference type="CDD" id="cd00553">
    <property type="entry name" value="NAD_synthase"/>
    <property type="match status" value="1"/>
</dbReference>
<feature type="binding site" description="in other chain" evidence="8">
    <location>
        <position position="147"/>
    </location>
    <ligand>
        <name>deamido-NAD(+)</name>
        <dbReference type="ChEBI" id="CHEBI:58437"/>
        <note>ligand shared between two neighboring subunits</note>
    </ligand>
</feature>
<evidence type="ECO:0000256" key="10">
    <source>
        <dbReference type="RuleBase" id="RU003812"/>
    </source>
</evidence>
<evidence type="ECO:0000259" key="11">
    <source>
        <dbReference type="Pfam" id="PF02540"/>
    </source>
</evidence>
<feature type="binding site" evidence="8">
    <location>
        <position position="196"/>
    </location>
    <ligand>
        <name>ATP</name>
        <dbReference type="ChEBI" id="CHEBI:30616"/>
    </ligand>
</feature>
<comment type="pathway">
    <text evidence="8">Cofactor biosynthesis; NAD(+) biosynthesis; NAD(+) from deamido-NAD(+) (ammonia route): step 1/1.</text>
</comment>
<evidence type="ECO:0000256" key="5">
    <source>
        <dbReference type="ARBA" id="ARBA00022840"/>
    </source>
</evidence>
<gene>
    <name evidence="8" type="primary">nadE</name>
    <name evidence="12" type="ORF">PSAKL28_47730</name>
</gene>
<dbReference type="GO" id="GO:0005737">
    <property type="term" value="C:cytoplasm"/>
    <property type="evidence" value="ECO:0007669"/>
    <property type="project" value="InterPro"/>
</dbReference>
<dbReference type="GO" id="GO:0046872">
    <property type="term" value="F:metal ion binding"/>
    <property type="evidence" value="ECO:0007669"/>
    <property type="project" value="UniProtKB-KW"/>
</dbReference>
<dbReference type="RefSeq" id="WP_038615175.1">
    <property type="nucleotide sequence ID" value="NZ_CP009048.1"/>
</dbReference>